<dbReference type="EMBL" id="JH159163">
    <property type="protein sequence ID" value="EGZ06820.1"/>
    <property type="molecule type" value="Genomic_DNA"/>
</dbReference>
<reference evidence="1 2" key="1">
    <citation type="journal article" date="2006" name="Science">
        <title>Phytophthora genome sequences uncover evolutionary origins and mechanisms of pathogenesis.</title>
        <authorList>
            <person name="Tyler B.M."/>
            <person name="Tripathy S."/>
            <person name="Zhang X."/>
            <person name="Dehal P."/>
            <person name="Jiang R.H."/>
            <person name="Aerts A."/>
            <person name="Arredondo F.D."/>
            <person name="Baxter L."/>
            <person name="Bensasson D."/>
            <person name="Beynon J.L."/>
            <person name="Chapman J."/>
            <person name="Damasceno C.M."/>
            <person name="Dorrance A.E."/>
            <person name="Dou D."/>
            <person name="Dickerman A.W."/>
            <person name="Dubchak I.L."/>
            <person name="Garbelotto M."/>
            <person name="Gijzen M."/>
            <person name="Gordon S.G."/>
            <person name="Govers F."/>
            <person name="Grunwald N.J."/>
            <person name="Huang W."/>
            <person name="Ivors K.L."/>
            <person name="Jones R.W."/>
            <person name="Kamoun S."/>
            <person name="Krampis K."/>
            <person name="Lamour K.H."/>
            <person name="Lee M.K."/>
            <person name="McDonald W.H."/>
            <person name="Medina M."/>
            <person name="Meijer H.J."/>
            <person name="Nordberg E.K."/>
            <person name="Maclean D.J."/>
            <person name="Ospina-Giraldo M.D."/>
            <person name="Morris P.F."/>
            <person name="Phuntumart V."/>
            <person name="Putnam N.H."/>
            <person name="Rash S."/>
            <person name="Rose J.K."/>
            <person name="Sakihama Y."/>
            <person name="Salamov A.A."/>
            <person name="Savidor A."/>
            <person name="Scheuring C.F."/>
            <person name="Smith B.M."/>
            <person name="Sobral B.W."/>
            <person name="Terry A."/>
            <person name="Torto-Alalibo T.A."/>
            <person name="Win J."/>
            <person name="Xu Z."/>
            <person name="Zhang H."/>
            <person name="Grigoriev I.V."/>
            <person name="Rokhsar D.S."/>
            <person name="Boore J.L."/>
        </authorList>
    </citation>
    <scope>NUCLEOTIDE SEQUENCE [LARGE SCALE GENOMIC DNA]</scope>
    <source>
        <strain evidence="1 2">P6497</strain>
    </source>
</reference>
<evidence type="ECO:0000313" key="2">
    <source>
        <dbReference type="Proteomes" id="UP000002640"/>
    </source>
</evidence>
<proteinExistence type="predicted"/>
<organism evidence="1 2">
    <name type="scientific">Phytophthora sojae (strain P6497)</name>
    <name type="common">Soybean stem and root rot agent</name>
    <name type="synonym">Phytophthora megasperma f. sp. glycines</name>
    <dbReference type="NCBI Taxonomy" id="1094619"/>
    <lineage>
        <taxon>Eukaryota</taxon>
        <taxon>Sar</taxon>
        <taxon>Stramenopiles</taxon>
        <taxon>Oomycota</taxon>
        <taxon>Peronosporomycetes</taxon>
        <taxon>Peronosporales</taxon>
        <taxon>Peronosporaceae</taxon>
        <taxon>Phytophthora</taxon>
    </lineage>
</organism>
<accession>G5ABU5</accession>
<protein>
    <submittedName>
        <fullName evidence="1">Uncharacterized protein</fullName>
    </submittedName>
</protein>
<name>G5ABU5_PHYSP</name>
<sequence>MEERRLRCSSVTCLNLSVPTGRKKPQCSKVWKVWQCSRFHTWQIMATVVPHARGDACCEGKHRAIITPAMKKYIGDMDETGLTPRHIWSGLRRYSAAPPLNGVPSYKQAFANETWRAQFSGLAEKIGA</sequence>
<dbReference type="Proteomes" id="UP000002640">
    <property type="component" value="Unassembled WGS sequence"/>
</dbReference>
<evidence type="ECO:0000313" key="1">
    <source>
        <dbReference type="EMBL" id="EGZ06820.1"/>
    </source>
</evidence>
<gene>
    <name evidence="1" type="ORF">PHYSODRAFT_530522</name>
</gene>
<dbReference type="InParanoid" id="G5ABU5"/>
<dbReference type="AlphaFoldDB" id="G5ABU5"/>
<dbReference type="GeneID" id="20661492"/>
<dbReference type="RefSeq" id="XP_009537584.1">
    <property type="nucleotide sequence ID" value="XM_009539289.1"/>
</dbReference>
<dbReference type="KEGG" id="psoj:PHYSODRAFT_530522"/>
<keyword evidence="2" id="KW-1185">Reference proteome</keyword>